<protein>
    <submittedName>
        <fullName evidence="11">Intracellular signal transduction</fullName>
    </submittedName>
</protein>
<dbReference type="GO" id="GO:0006914">
    <property type="term" value="P:autophagy"/>
    <property type="evidence" value="ECO:0007669"/>
    <property type="project" value="UniProtKB-KW"/>
</dbReference>
<evidence type="ECO:0000259" key="10">
    <source>
        <dbReference type="PROSITE" id="PS50826"/>
    </source>
</evidence>
<dbReference type="Pfam" id="PF13901">
    <property type="entry name" value="RH_dom"/>
    <property type="match status" value="1"/>
</dbReference>
<reference evidence="11" key="1">
    <citation type="journal article" date="2016" name="Ticks Tick Borne Dis.">
        <title>De novo assembly and annotation of the salivary gland transcriptome of Rhipicephalus appendiculatus male and female ticks during blood feeding.</title>
        <authorList>
            <person name="de Castro M.H."/>
            <person name="de Klerk D."/>
            <person name="Pienaar R."/>
            <person name="Latif A.A."/>
            <person name="Rees D.J."/>
            <person name="Mans B.J."/>
        </authorList>
    </citation>
    <scope>NUCLEOTIDE SEQUENCE</scope>
    <source>
        <tissue evidence="11">Salivary glands</tissue>
    </source>
</reference>
<sequence length="767" mass="83769">MVPLWKKATSPTIEEAARDIVVKRSLTKQLAGCVRDLQQELVNAEPVITGGESASRVCFCLEAIFIHGLKDNIVKKMSSVFGNSERLPTPDFWPVAMVYSHKDVLAQIAGLNQISTDIGRCRAWLRLALNESLLVSYVEAMIQDPKTLRCYYRQTAYMVDREQPDIVKQFLEGLSGYSFRLPVNCAALNCWNTMPLQLAGLLKSAERMEPVMPAYDVSDFFQHEAGQSRRMRSKLSISSSRAMTSSIAIQASEPPPSESQKQAHSVGCGSDSGVDVAMAGASLPASAAPCASAAEPSVSKTNPDAPPEQTKVIEIKSCSSPQTEGAVATSAGSNISASQVRELLRTLNLDANEGSAVAPADVSGSPASVPDFDVLDKFPHEPRRSFGNVLDPSQGWSSPFEDEYEDVGATADKSDSSDDLEQQSYDHLVLSYTQNINQQVCGTPEMRDLITSAIRPCAESQATSGNASVKAEDQRSSADSLDELADFEVVPTEKAPDVRTNQLLSLMGHIQQEKGLDQQGYACRGCNCPIGMIYGASSVCSYDGYSYCPECGGSESNVIPARIIHNWDFRKHPVSREAKELLKKYEAEPLLDLRILNPSLYDAVPELAATQVLRSQLGFLRPYLQTCSEAASSALRKLVWPREHLYEHVHLYSTFDLLQVPSGTLQRALEKAIKFARGHVLDCNLCAAKGFICEICRDPAVIYAFDTDATYHCSACFAVYHRTCIEDGGRVCPKCERRRQRMEQEQGMVLCSAGTDVTADSASVLAS</sequence>
<dbReference type="InterPro" id="IPR047326">
    <property type="entry name" value="RUN_PLEKHM1"/>
</dbReference>
<dbReference type="InterPro" id="IPR025258">
    <property type="entry name" value="RH_dom"/>
</dbReference>
<dbReference type="SUPFAM" id="SSF140741">
    <property type="entry name" value="RUN domain-like"/>
    <property type="match status" value="1"/>
</dbReference>
<dbReference type="GO" id="GO:0008270">
    <property type="term" value="F:zinc ion binding"/>
    <property type="evidence" value="ECO:0007669"/>
    <property type="project" value="UniProtKB-KW"/>
</dbReference>
<feature type="region of interest" description="Disordered" evidence="9">
    <location>
        <begin position="381"/>
        <end position="421"/>
    </location>
</feature>
<dbReference type="SMART" id="SM00593">
    <property type="entry name" value="RUN"/>
    <property type="match status" value="1"/>
</dbReference>
<dbReference type="EMBL" id="GEDV01008147">
    <property type="protein sequence ID" value="JAP80410.1"/>
    <property type="molecule type" value="Transcribed_RNA"/>
</dbReference>
<organism evidence="11">
    <name type="scientific">Rhipicephalus appendiculatus</name>
    <name type="common">Brown ear tick</name>
    <dbReference type="NCBI Taxonomy" id="34631"/>
    <lineage>
        <taxon>Eukaryota</taxon>
        <taxon>Metazoa</taxon>
        <taxon>Ecdysozoa</taxon>
        <taxon>Arthropoda</taxon>
        <taxon>Chelicerata</taxon>
        <taxon>Arachnida</taxon>
        <taxon>Acari</taxon>
        <taxon>Parasitiformes</taxon>
        <taxon>Ixodida</taxon>
        <taxon>Ixodoidea</taxon>
        <taxon>Ixodidae</taxon>
        <taxon>Rhipicephalinae</taxon>
        <taxon>Rhipicephalus</taxon>
        <taxon>Rhipicephalus</taxon>
    </lineage>
</organism>
<evidence type="ECO:0000256" key="2">
    <source>
        <dbReference type="ARBA" id="ARBA00022553"/>
    </source>
</evidence>
<dbReference type="PANTHER" id="PTHR12326:SF12">
    <property type="entry name" value="PLECKSTRIN HOMOLOGY AND RUN DOMAIN CONTAINING M1"/>
    <property type="match status" value="1"/>
</dbReference>
<keyword evidence="4" id="KW-0677">Repeat</keyword>
<dbReference type="PANTHER" id="PTHR12326">
    <property type="entry name" value="PLECKSTRIN HOMOLOGY DOMAIN CONTAINING PROTEIN"/>
    <property type="match status" value="1"/>
</dbReference>
<name>A0A131YPP1_RHIAP</name>
<evidence type="ECO:0000256" key="1">
    <source>
        <dbReference type="ARBA" id="ARBA00004603"/>
    </source>
</evidence>
<proteinExistence type="predicted"/>
<feature type="domain" description="RUN" evidence="10">
    <location>
        <begin position="48"/>
        <end position="186"/>
    </location>
</feature>
<dbReference type="SMART" id="SM01175">
    <property type="entry name" value="DUF4206"/>
    <property type="match status" value="1"/>
</dbReference>
<keyword evidence="6" id="KW-0863">Zinc-finger</keyword>
<dbReference type="Pfam" id="PF02759">
    <property type="entry name" value="RUN"/>
    <property type="match status" value="1"/>
</dbReference>
<evidence type="ECO:0000256" key="9">
    <source>
        <dbReference type="SAM" id="MobiDB-lite"/>
    </source>
</evidence>
<evidence type="ECO:0000313" key="11">
    <source>
        <dbReference type="EMBL" id="JAP80410.1"/>
    </source>
</evidence>
<keyword evidence="8" id="KW-0072">Autophagy</keyword>
<evidence type="ECO:0000256" key="7">
    <source>
        <dbReference type="ARBA" id="ARBA00022833"/>
    </source>
</evidence>
<dbReference type="InterPro" id="IPR004012">
    <property type="entry name" value="Run_dom"/>
</dbReference>
<dbReference type="AlphaFoldDB" id="A0A131YPP1"/>
<evidence type="ECO:0000256" key="3">
    <source>
        <dbReference type="ARBA" id="ARBA00022723"/>
    </source>
</evidence>
<keyword evidence="7" id="KW-0862">Zinc</keyword>
<dbReference type="Gene3D" id="1.20.58.900">
    <property type="match status" value="1"/>
</dbReference>
<comment type="subcellular location">
    <subcellularLocation>
        <location evidence="1">Late endosome</location>
    </subcellularLocation>
</comment>
<dbReference type="PROSITE" id="PS50826">
    <property type="entry name" value="RUN"/>
    <property type="match status" value="1"/>
</dbReference>
<dbReference type="CDD" id="cd17679">
    <property type="entry name" value="RUN_PLEKHM1"/>
    <property type="match status" value="1"/>
</dbReference>
<keyword evidence="5" id="KW-0967">Endosome</keyword>
<evidence type="ECO:0000256" key="4">
    <source>
        <dbReference type="ARBA" id="ARBA00022737"/>
    </source>
</evidence>
<accession>A0A131YPP1</accession>
<keyword evidence="2" id="KW-0597">Phosphoprotein</keyword>
<evidence type="ECO:0000256" key="6">
    <source>
        <dbReference type="ARBA" id="ARBA00022771"/>
    </source>
</evidence>
<evidence type="ECO:0000256" key="8">
    <source>
        <dbReference type="ARBA" id="ARBA00023006"/>
    </source>
</evidence>
<dbReference type="InterPro" id="IPR051366">
    <property type="entry name" value="DEF8"/>
</dbReference>
<dbReference type="InterPro" id="IPR037213">
    <property type="entry name" value="Run_dom_sf"/>
</dbReference>
<evidence type="ECO:0000256" key="5">
    <source>
        <dbReference type="ARBA" id="ARBA00022753"/>
    </source>
</evidence>
<keyword evidence="3" id="KW-0479">Metal-binding</keyword>
<dbReference type="GO" id="GO:0005770">
    <property type="term" value="C:late endosome"/>
    <property type="evidence" value="ECO:0007669"/>
    <property type="project" value="UniProtKB-SubCell"/>
</dbReference>